<dbReference type="RefSeq" id="WP_277730624.1">
    <property type="nucleotide sequence ID" value="NZ_CP120733.1"/>
</dbReference>
<reference evidence="1 2" key="1">
    <citation type="submission" date="2023-03" db="EMBL/GenBank/DDBJ databases">
        <title>Complete genome sequence of Tepidibacter sp. SWIR-1, isolated from a deep-sea hydrothermal vent.</title>
        <authorList>
            <person name="Li X."/>
        </authorList>
    </citation>
    <scope>NUCLEOTIDE SEQUENCE [LARGE SCALE GENOMIC DNA]</scope>
    <source>
        <strain evidence="1 2">SWIR-1</strain>
    </source>
</reference>
<dbReference type="EMBL" id="CP120733">
    <property type="protein sequence ID" value="WFD08716.1"/>
    <property type="molecule type" value="Genomic_DNA"/>
</dbReference>
<keyword evidence="2" id="KW-1185">Reference proteome</keyword>
<dbReference type="Proteomes" id="UP001222800">
    <property type="component" value="Chromosome"/>
</dbReference>
<evidence type="ECO:0000313" key="2">
    <source>
        <dbReference type="Proteomes" id="UP001222800"/>
    </source>
</evidence>
<name>A0ABY8E791_9FIRM</name>
<accession>A0ABY8E791</accession>
<evidence type="ECO:0000313" key="1">
    <source>
        <dbReference type="EMBL" id="WFD08716.1"/>
    </source>
</evidence>
<protein>
    <submittedName>
        <fullName evidence="1">Uncharacterized protein</fullName>
    </submittedName>
</protein>
<sequence>MTLAEYVSKNKIDVLIDTFDSEKIFVQVYKNGEDMFLAFGLCEFINYMDWFPNKKVEYNKKDCKNGYLITKAEKDNGEIRKAIEMFMFEYNL</sequence>
<proteinExistence type="predicted"/>
<organism evidence="1 2">
    <name type="scientific">Tepidibacter hydrothermalis</name>
    <dbReference type="NCBI Taxonomy" id="3036126"/>
    <lineage>
        <taxon>Bacteria</taxon>
        <taxon>Bacillati</taxon>
        <taxon>Bacillota</taxon>
        <taxon>Clostridia</taxon>
        <taxon>Peptostreptococcales</taxon>
        <taxon>Peptostreptococcaceae</taxon>
        <taxon>Tepidibacter</taxon>
    </lineage>
</organism>
<gene>
    <name evidence="1" type="ORF">P4S50_09925</name>
</gene>